<dbReference type="GO" id="GO:0006576">
    <property type="term" value="P:biogenic amine metabolic process"/>
    <property type="evidence" value="ECO:0007669"/>
    <property type="project" value="UniProtKB-ARBA"/>
</dbReference>
<dbReference type="Gene3D" id="3.30.590.10">
    <property type="entry name" value="Glutamine synthetase/guanido kinase, catalytic domain"/>
    <property type="match status" value="1"/>
</dbReference>
<comment type="similarity">
    <text evidence="1 6 7">Belongs to the glutamine synthetase family.</text>
</comment>
<dbReference type="PANTHER" id="PTHR43785:SF12">
    <property type="entry name" value="TYPE-1 GLUTAMINE SYNTHETASE 2"/>
    <property type="match status" value="1"/>
</dbReference>
<dbReference type="GO" id="GO:0005524">
    <property type="term" value="F:ATP binding"/>
    <property type="evidence" value="ECO:0007669"/>
    <property type="project" value="UniProtKB-KW"/>
</dbReference>
<dbReference type="SUPFAM" id="SSF55931">
    <property type="entry name" value="Glutamine synthetase/guanido kinase"/>
    <property type="match status" value="1"/>
</dbReference>
<keyword evidence="3" id="KW-0436">Ligase</keyword>
<evidence type="ECO:0000256" key="7">
    <source>
        <dbReference type="RuleBase" id="RU000384"/>
    </source>
</evidence>
<sequence>MIFPTADAPKNLDELKDILKNDTKVKVAGIDIDGVLRGKIMSKDKFIGAAKSGFGFCSIIFGWDIQDGVYTKELLISNRKKGYGDLVAQIDLSTYRRIPWESNIPFFLVSFLDPDTREPICACPRGALLKASIKVKEFGWECIAGVEYEYFQFKETPHSISKKNFSNLEALTPGLHGYSLLRTTLNQDYFHEIFDQSLNMGIEIESHHTETGPGVYESALAHTQAFRMADNATLFKFVAKSVGMKYGIIPSFMAKPWGNAPACGGHIHVSLRDSNGRNVFALSEDEVAAGGRADAKYKDLRMISQEAEWFLGGVLEGLPDIMPMLVPTINGYKRLIANEWVFGSTSATYGYDSRTSSVRIISPPSVPPSATRFEIRTPGSDVLPHLALSAIFFLGIRGIEQKISPPCAPVTELGDDRSGVRMLAKNLEDATRTMMREGSIAREVFGDDFVEHFGGTRMHEVKKWNAAVTNWEREFARFSRGYKC</sequence>
<keyword evidence="5" id="KW-0067">ATP-binding</keyword>
<evidence type="ECO:0000256" key="6">
    <source>
        <dbReference type="PROSITE-ProRule" id="PRU01331"/>
    </source>
</evidence>
<dbReference type="Gene3D" id="3.10.20.70">
    <property type="entry name" value="Glutamine synthetase, N-terminal domain"/>
    <property type="match status" value="1"/>
</dbReference>
<dbReference type="InterPro" id="IPR008146">
    <property type="entry name" value="Gln_synth_cat_dom"/>
</dbReference>
<dbReference type="InterPro" id="IPR014746">
    <property type="entry name" value="Gln_synth/guanido_kin_cat_dom"/>
</dbReference>
<evidence type="ECO:0000256" key="5">
    <source>
        <dbReference type="ARBA" id="ARBA00022840"/>
    </source>
</evidence>
<dbReference type="SMART" id="SM01230">
    <property type="entry name" value="Gln-synt_C"/>
    <property type="match status" value="1"/>
</dbReference>
<dbReference type="Proteomes" id="UP000027195">
    <property type="component" value="Unassembled WGS sequence"/>
</dbReference>
<dbReference type="FunFam" id="3.10.20.70:FF:000013">
    <property type="entry name" value="Glutamine synthetase bacteria"/>
    <property type="match status" value="1"/>
</dbReference>
<evidence type="ECO:0000256" key="4">
    <source>
        <dbReference type="ARBA" id="ARBA00022741"/>
    </source>
</evidence>
<gene>
    <name evidence="9" type="ORF">BOTBODRAFT_419087</name>
</gene>
<dbReference type="Pfam" id="PF00120">
    <property type="entry name" value="Gln-synt_C"/>
    <property type="match status" value="1"/>
</dbReference>
<evidence type="ECO:0000313" key="9">
    <source>
        <dbReference type="EMBL" id="KDQ12252.1"/>
    </source>
</evidence>
<proteinExistence type="inferred from homology"/>
<dbReference type="PROSITE" id="PS51987">
    <property type="entry name" value="GS_CATALYTIC"/>
    <property type="match status" value="1"/>
</dbReference>
<dbReference type="InParanoid" id="A0A067MK57"/>
<evidence type="ECO:0000256" key="1">
    <source>
        <dbReference type="ARBA" id="ARBA00009897"/>
    </source>
</evidence>
<accession>A0A067MK57</accession>
<evidence type="ECO:0000259" key="8">
    <source>
        <dbReference type="PROSITE" id="PS51987"/>
    </source>
</evidence>
<dbReference type="AlphaFoldDB" id="A0A067MK57"/>
<dbReference type="GO" id="GO:0004356">
    <property type="term" value="F:glutamine synthetase activity"/>
    <property type="evidence" value="ECO:0007669"/>
    <property type="project" value="InterPro"/>
</dbReference>
<dbReference type="HOGENOM" id="CLU_017290_0_1_1"/>
<dbReference type="FunFam" id="3.30.590.10:FF:000005">
    <property type="entry name" value="Probable glutamine synthetase"/>
    <property type="match status" value="1"/>
</dbReference>
<keyword evidence="4" id="KW-0547">Nucleotide-binding</keyword>
<feature type="domain" description="GS catalytic" evidence="8">
    <location>
        <begin position="124"/>
        <end position="484"/>
    </location>
</feature>
<dbReference type="PANTHER" id="PTHR43785">
    <property type="entry name" value="GAMMA-GLUTAMYLPUTRESCINE SYNTHETASE"/>
    <property type="match status" value="1"/>
</dbReference>
<organism evidence="9 10">
    <name type="scientific">Botryobasidium botryosum (strain FD-172 SS1)</name>
    <dbReference type="NCBI Taxonomy" id="930990"/>
    <lineage>
        <taxon>Eukaryota</taxon>
        <taxon>Fungi</taxon>
        <taxon>Dikarya</taxon>
        <taxon>Basidiomycota</taxon>
        <taxon>Agaricomycotina</taxon>
        <taxon>Agaricomycetes</taxon>
        <taxon>Cantharellales</taxon>
        <taxon>Botryobasidiaceae</taxon>
        <taxon>Botryobasidium</taxon>
    </lineage>
</organism>
<protein>
    <recommendedName>
        <fullName evidence="2">Glutamine synthetase</fullName>
    </recommendedName>
</protein>
<reference evidence="10" key="1">
    <citation type="journal article" date="2014" name="Proc. Natl. Acad. Sci. U.S.A.">
        <title>Extensive sampling of basidiomycete genomes demonstrates inadequacy of the white-rot/brown-rot paradigm for wood decay fungi.</title>
        <authorList>
            <person name="Riley R."/>
            <person name="Salamov A.A."/>
            <person name="Brown D.W."/>
            <person name="Nagy L.G."/>
            <person name="Floudas D."/>
            <person name="Held B.W."/>
            <person name="Levasseur A."/>
            <person name="Lombard V."/>
            <person name="Morin E."/>
            <person name="Otillar R."/>
            <person name="Lindquist E.A."/>
            <person name="Sun H."/>
            <person name="LaButti K.M."/>
            <person name="Schmutz J."/>
            <person name="Jabbour D."/>
            <person name="Luo H."/>
            <person name="Baker S.E."/>
            <person name="Pisabarro A.G."/>
            <person name="Walton J.D."/>
            <person name="Blanchette R.A."/>
            <person name="Henrissat B."/>
            <person name="Martin F."/>
            <person name="Cullen D."/>
            <person name="Hibbett D.S."/>
            <person name="Grigoriev I.V."/>
        </authorList>
    </citation>
    <scope>NUCLEOTIDE SEQUENCE [LARGE SCALE GENOMIC DNA]</scope>
    <source>
        <strain evidence="10">FD-172 SS1</strain>
    </source>
</reference>
<dbReference type="InterPro" id="IPR036651">
    <property type="entry name" value="Gln_synt_N_sf"/>
</dbReference>
<dbReference type="EMBL" id="KL198051">
    <property type="protein sequence ID" value="KDQ12252.1"/>
    <property type="molecule type" value="Genomic_DNA"/>
</dbReference>
<keyword evidence="10" id="KW-1185">Reference proteome</keyword>
<evidence type="ECO:0000256" key="2">
    <source>
        <dbReference type="ARBA" id="ARBA00021364"/>
    </source>
</evidence>
<evidence type="ECO:0000313" key="10">
    <source>
        <dbReference type="Proteomes" id="UP000027195"/>
    </source>
</evidence>
<dbReference type="OrthoDB" id="77835at2759"/>
<evidence type="ECO:0000256" key="3">
    <source>
        <dbReference type="ARBA" id="ARBA00022598"/>
    </source>
</evidence>
<name>A0A067MK57_BOTB1</name>
<dbReference type="SUPFAM" id="SSF54368">
    <property type="entry name" value="Glutamine synthetase, N-terminal domain"/>
    <property type="match status" value="1"/>
</dbReference>
<dbReference type="GO" id="GO:0006542">
    <property type="term" value="P:glutamine biosynthetic process"/>
    <property type="evidence" value="ECO:0007669"/>
    <property type="project" value="InterPro"/>
</dbReference>
<dbReference type="STRING" id="930990.A0A067MK57"/>